<gene>
    <name evidence="1" type="ORF">S01H4_50646</name>
</gene>
<proteinExistence type="predicted"/>
<name>X1BDM3_9ZZZZ</name>
<protein>
    <submittedName>
        <fullName evidence="1">Uncharacterized protein</fullName>
    </submittedName>
</protein>
<feature type="non-terminal residue" evidence="1">
    <location>
        <position position="48"/>
    </location>
</feature>
<accession>X1BDM3</accession>
<evidence type="ECO:0000313" key="1">
    <source>
        <dbReference type="EMBL" id="GAG93115.1"/>
    </source>
</evidence>
<reference evidence="1" key="1">
    <citation type="journal article" date="2014" name="Front. Microbiol.">
        <title>High frequency of phylogenetically diverse reductive dehalogenase-homologous genes in deep subseafloor sedimentary metagenomes.</title>
        <authorList>
            <person name="Kawai M."/>
            <person name="Futagami T."/>
            <person name="Toyoda A."/>
            <person name="Takaki Y."/>
            <person name="Nishi S."/>
            <person name="Hori S."/>
            <person name="Arai W."/>
            <person name="Tsubouchi T."/>
            <person name="Morono Y."/>
            <person name="Uchiyama I."/>
            <person name="Ito T."/>
            <person name="Fujiyama A."/>
            <person name="Inagaki F."/>
            <person name="Takami H."/>
        </authorList>
    </citation>
    <scope>NUCLEOTIDE SEQUENCE</scope>
    <source>
        <strain evidence="1">Expedition CK06-06</strain>
    </source>
</reference>
<sequence length="48" mass="5491">MLLYGTYELPAGVTMYNGALAGARRIYSMEHREEGEETKKRNIELTKV</sequence>
<dbReference type="EMBL" id="BART01028775">
    <property type="protein sequence ID" value="GAG93115.1"/>
    <property type="molecule type" value="Genomic_DNA"/>
</dbReference>
<dbReference type="AlphaFoldDB" id="X1BDM3"/>
<comment type="caution">
    <text evidence="1">The sequence shown here is derived from an EMBL/GenBank/DDBJ whole genome shotgun (WGS) entry which is preliminary data.</text>
</comment>
<organism evidence="1">
    <name type="scientific">marine sediment metagenome</name>
    <dbReference type="NCBI Taxonomy" id="412755"/>
    <lineage>
        <taxon>unclassified sequences</taxon>
        <taxon>metagenomes</taxon>
        <taxon>ecological metagenomes</taxon>
    </lineage>
</organism>